<proteinExistence type="predicted"/>
<feature type="compositionally biased region" description="Acidic residues" evidence="1">
    <location>
        <begin position="57"/>
        <end position="80"/>
    </location>
</feature>
<dbReference type="AlphaFoldDB" id="A0A8S9GRY8"/>
<gene>
    <name evidence="2" type="ORF">F2Q70_00023407</name>
</gene>
<accession>A0A8S9GRY8</accession>
<feature type="compositionally biased region" description="Basic residues" evidence="1">
    <location>
        <begin position="84"/>
        <end position="93"/>
    </location>
</feature>
<organism evidence="2">
    <name type="scientific">Brassica cretica</name>
    <name type="common">Mustard</name>
    <dbReference type="NCBI Taxonomy" id="69181"/>
    <lineage>
        <taxon>Eukaryota</taxon>
        <taxon>Viridiplantae</taxon>
        <taxon>Streptophyta</taxon>
        <taxon>Embryophyta</taxon>
        <taxon>Tracheophyta</taxon>
        <taxon>Spermatophyta</taxon>
        <taxon>Magnoliopsida</taxon>
        <taxon>eudicotyledons</taxon>
        <taxon>Gunneridae</taxon>
        <taxon>Pentapetalae</taxon>
        <taxon>rosids</taxon>
        <taxon>malvids</taxon>
        <taxon>Brassicales</taxon>
        <taxon>Brassicaceae</taxon>
        <taxon>Brassiceae</taxon>
        <taxon>Brassica</taxon>
    </lineage>
</organism>
<reference evidence="2" key="1">
    <citation type="submission" date="2019-12" db="EMBL/GenBank/DDBJ databases">
        <title>Genome sequencing and annotation of Brassica cretica.</title>
        <authorList>
            <person name="Studholme D.J."/>
            <person name="Sarris P.F."/>
        </authorList>
    </citation>
    <scope>NUCLEOTIDE SEQUENCE</scope>
    <source>
        <strain evidence="2">PFS-102/07</strain>
        <tissue evidence="2">Leaf</tissue>
    </source>
</reference>
<dbReference type="EMBL" id="QGKY02001925">
    <property type="protein sequence ID" value="KAF2546977.1"/>
    <property type="molecule type" value="Genomic_DNA"/>
</dbReference>
<feature type="region of interest" description="Disordered" evidence="1">
    <location>
        <begin position="50"/>
        <end position="93"/>
    </location>
</feature>
<sequence>MGTRDWSRDQSRDIKTNNNLRLATCDQSQVACYATSKRTTTCDLRSVAGRMSQVAGDSEDEDENEENEDENKEEGEQEQEDGGRKKKKKVVTK</sequence>
<evidence type="ECO:0000256" key="1">
    <source>
        <dbReference type="SAM" id="MobiDB-lite"/>
    </source>
</evidence>
<name>A0A8S9GRY8_BRACR</name>
<protein>
    <submittedName>
        <fullName evidence="2">Uncharacterized protein</fullName>
    </submittedName>
</protein>
<evidence type="ECO:0000313" key="2">
    <source>
        <dbReference type="EMBL" id="KAF2546977.1"/>
    </source>
</evidence>
<comment type="caution">
    <text evidence="2">The sequence shown here is derived from an EMBL/GenBank/DDBJ whole genome shotgun (WGS) entry which is preliminary data.</text>
</comment>